<protein>
    <submittedName>
        <fullName evidence="2">Uncharacterized protein</fullName>
    </submittedName>
</protein>
<organism evidence="2 3">
    <name type="scientific">Candidatus Enterococcus murrayae</name>
    <dbReference type="NCBI Taxonomy" id="2815321"/>
    <lineage>
        <taxon>Bacteria</taxon>
        <taxon>Bacillati</taxon>
        <taxon>Bacillota</taxon>
        <taxon>Bacilli</taxon>
        <taxon>Lactobacillales</taxon>
        <taxon>Enterococcaceae</taxon>
        <taxon>Enterococcus</taxon>
    </lineage>
</organism>
<proteinExistence type="predicted"/>
<dbReference type="InterPro" id="IPR048136">
    <property type="entry name" value="STM3941-like"/>
</dbReference>
<feature type="transmembrane region" description="Helical" evidence="1">
    <location>
        <begin position="36"/>
        <end position="56"/>
    </location>
</feature>
<keyword evidence="1" id="KW-0472">Membrane</keyword>
<reference evidence="2 3" key="1">
    <citation type="submission" date="2021-03" db="EMBL/GenBank/DDBJ databases">
        <title>Enterococcal diversity collection.</title>
        <authorList>
            <person name="Gilmore M.S."/>
            <person name="Schwartzman J."/>
            <person name="Van Tyne D."/>
            <person name="Martin M."/>
            <person name="Earl A.M."/>
            <person name="Manson A.L."/>
            <person name="Straub T."/>
            <person name="Salamzade R."/>
            <person name="Saavedra J."/>
            <person name="Lebreton F."/>
            <person name="Prichula J."/>
            <person name="Schaufler K."/>
            <person name="Gaca A."/>
            <person name="Sgardioli B."/>
            <person name="Wagenaar J."/>
            <person name="Strong T."/>
        </authorList>
    </citation>
    <scope>NUCLEOTIDE SEQUENCE [LARGE SCALE GENOMIC DNA]</scope>
    <source>
        <strain evidence="2 3">MJM16</strain>
    </source>
</reference>
<dbReference type="Proteomes" id="UP000664495">
    <property type="component" value="Unassembled WGS sequence"/>
</dbReference>
<keyword evidence="1" id="KW-0812">Transmembrane</keyword>
<comment type="caution">
    <text evidence="2">The sequence shown here is derived from an EMBL/GenBank/DDBJ whole genome shotgun (WGS) entry which is preliminary data.</text>
</comment>
<accession>A0ABS3HBW8</accession>
<gene>
    <name evidence="2" type="ORF">JZO85_01615</name>
</gene>
<dbReference type="EMBL" id="JAFLVR010000002">
    <property type="protein sequence ID" value="MBO0450946.1"/>
    <property type="molecule type" value="Genomic_DNA"/>
</dbReference>
<evidence type="ECO:0000313" key="2">
    <source>
        <dbReference type="EMBL" id="MBO0450946.1"/>
    </source>
</evidence>
<dbReference type="RefSeq" id="WP_207106752.1">
    <property type="nucleotide sequence ID" value="NZ_JAFLVR010000002.1"/>
</dbReference>
<dbReference type="NCBIfam" id="NF041635">
    <property type="entry name" value="STM3941_fam"/>
    <property type="match status" value="1"/>
</dbReference>
<evidence type="ECO:0000313" key="3">
    <source>
        <dbReference type="Proteomes" id="UP000664495"/>
    </source>
</evidence>
<evidence type="ECO:0000256" key="1">
    <source>
        <dbReference type="SAM" id="Phobius"/>
    </source>
</evidence>
<sequence length="179" mass="21074">MVYQSRVKPVGLLFLILFLFFTVLLSLDMSHERNRYLLSTLFLLGISIFLLSKVSIVELFKRKKLVLLNDQGFYYYLSHFDTYPILIPWTKVKKIKEKQIKGQVVVSVYLVDNKFLLAKSFKIQQEVIQMNRAMGLGQINISLQSAKNCTSKELVEKMNEFRVNRHANQRINEKDYENE</sequence>
<keyword evidence="1" id="KW-1133">Transmembrane helix</keyword>
<keyword evidence="3" id="KW-1185">Reference proteome</keyword>
<name>A0ABS3HBW8_9ENTE</name>